<keyword evidence="1" id="KW-0812">Transmembrane</keyword>
<dbReference type="Proteomes" id="UP000185944">
    <property type="component" value="Unassembled WGS sequence"/>
</dbReference>
<evidence type="ECO:0000256" key="1">
    <source>
        <dbReference type="SAM" id="Phobius"/>
    </source>
</evidence>
<dbReference type="GeneID" id="93646533"/>
<dbReference type="AlphaFoldDB" id="A0A177EIK1"/>
<comment type="caution">
    <text evidence="2">The sequence shown here is derived from an EMBL/GenBank/DDBJ whole genome shotgun (WGS) entry which is preliminary data.</text>
</comment>
<dbReference type="VEuPathDB" id="MicrosporidiaDB:NEDG_00183"/>
<dbReference type="OrthoDB" id="2187225at2759"/>
<organism evidence="2 3">
    <name type="scientific">Nematocida displodere</name>
    <dbReference type="NCBI Taxonomy" id="1805483"/>
    <lineage>
        <taxon>Eukaryota</taxon>
        <taxon>Fungi</taxon>
        <taxon>Fungi incertae sedis</taxon>
        <taxon>Microsporidia</taxon>
        <taxon>Nematocida</taxon>
    </lineage>
</organism>
<feature type="transmembrane region" description="Helical" evidence="1">
    <location>
        <begin position="73"/>
        <end position="96"/>
    </location>
</feature>
<keyword evidence="1" id="KW-0472">Membrane</keyword>
<protein>
    <submittedName>
        <fullName evidence="2">Uncharacterized protein</fullName>
    </submittedName>
</protein>
<name>A0A177EIK1_9MICR</name>
<feature type="transmembrane region" description="Helical" evidence="1">
    <location>
        <begin position="273"/>
        <end position="297"/>
    </location>
</feature>
<reference evidence="2 3" key="1">
    <citation type="submission" date="2016-02" db="EMBL/GenBank/DDBJ databases">
        <title>Discovery of a natural microsporidian pathogen with a broad tissue tropism in Caenorhabditis elegans.</title>
        <authorList>
            <person name="Luallen R.J."/>
            <person name="Reinke A.W."/>
            <person name="Tong L."/>
            <person name="Botts M.R."/>
            <person name="Felix M.-A."/>
            <person name="Troemel E.R."/>
        </authorList>
    </citation>
    <scope>NUCLEOTIDE SEQUENCE [LARGE SCALE GENOMIC DNA]</scope>
    <source>
        <strain evidence="2 3">JUm2807</strain>
    </source>
</reference>
<feature type="transmembrane region" description="Helical" evidence="1">
    <location>
        <begin position="303"/>
        <end position="320"/>
    </location>
</feature>
<feature type="transmembrane region" description="Helical" evidence="1">
    <location>
        <begin position="233"/>
        <end position="252"/>
    </location>
</feature>
<proteinExistence type="predicted"/>
<dbReference type="RefSeq" id="XP_067545309.1">
    <property type="nucleotide sequence ID" value="XM_067687601.1"/>
</dbReference>
<dbReference type="EMBL" id="LTDL01000014">
    <property type="protein sequence ID" value="OAG31708.1"/>
    <property type="molecule type" value="Genomic_DNA"/>
</dbReference>
<evidence type="ECO:0000313" key="3">
    <source>
        <dbReference type="Proteomes" id="UP000185944"/>
    </source>
</evidence>
<keyword evidence="3" id="KW-1185">Reference proteome</keyword>
<feature type="transmembrane region" description="Helical" evidence="1">
    <location>
        <begin position="147"/>
        <end position="167"/>
    </location>
</feature>
<gene>
    <name evidence="2" type="ORF">NEDG_00183</name>
</gene>
<feature type="transmembrane region" description="Helical" evidence="1">
    <location>
        <begin position="340"/>
        <end position="357"/>
    </location>
</feature>
<accession>A0A177EIK1</accession>
<feature type="transmembrane region" description="Helical" evidence="1">
    <location>
        <begin position="41"/>
        <end position="61"/>
    </location>
</feature>
<sequence length="358" mass="40480">MEIGLNKEGIPPRMKALVAFVSFLYLPVLVPEQRILPKDEILVSLCGYIFGPFLALIPLSYRLRCVLGSLIGVLPILVFFSNYFRAFLLGLCFSYYRTVAELFCQALSVTAKKRSVSVLFNLINAWICFTTFFLIHFCPRVPEFAALWYVLVIGCLISAGLAAVYIIETPEEMLERFKKEKRKTEVYDEMYKVLLYINGPFAKDNEDLHEDFKDLLDRRNDSLYAPTLKERSTAILISVNISFVYAAVQRVLGVDNHYSLYRIFLGAMQMFSLAMTYSSGTLSFFSAAVPAVALYFVCVSTSNYNDAILVFVMALGTSFIPSEKSAYTMSPMDIVLTRSLQGLLTALLFGVITPFIYY</sequence>
<keyword evidence="1" id="KW-1133">Transmembrane helix</keyword>
<feature type="transmembrane region" description="Helical" evidence="1">
    <location>
        <begin position="116"/>
        <end position="135"/>
    </location>
</feature>
<evidence type="ECO:0000313" key="2">
    <source>
        <dbReference type="EMBL" id="OAG31708.1"/>
    </source>
</evidence>